<dbReference type="PROSITE" id="PS51257">
    <property type="entry name" value="PROKAR_LIPOPROTEIN"/>
    <property type="match status" value="1"/>
</dbReference>
<sequence length="132" mass="13668">MTKRTNRLPLYALLASVALLTACGDGNDAPVVEQNGNEQLSGEILERSVTDEMLPTGEVGAPSQLPDRPATLSGPAPEEAEGDAETTRSATSRPTARPATEPAQSDASQPAESEPTTSEEETAPPPDGEAVE</sequence>
<dbReference type="AlphaFoldDB" id="A0A844ZB58"/>
<protein>
    <submittedName>
        <fullName evidence="3">Uncharacterized protein</fullName>
    </submittedName>
</protein>
<evidence type="ECO:0000313" key="4">
    <source>
        <dbReference type="Proteomes" id="UP000433104"/>
    </source>
</evidence>
<comment type="caution">
    <text evidence="3">The sequence shown here is derived from an EMBL/GenBank/DDBJ whole genome shotgun (WGS) entry which is preliminary data.</text>
</comment>
<organism evidence="3 4">
    <name type="scientific">Parapontixanthobacter aurantiacus</name>
    <dbReference type="NCBI Taxonomy" id="1463599"/>
    <lineage>
        <taxon>Bacteria</taxon>
        <taxon>Pseudomonadati</taxon>
        <taxon>Pseudomonadota</taxon>
        <taxon>Alphaproteobacteria</taxon>
        <taxon>Sphingomonadales</taxon>
        <taxon>Erythrobacteraceae</taxon>
        <taxon>Parapontixanthobacter</taxon>
    </lineage>
</organism>
<dbReference type="EMBL" id="WTYW01000001">
    <property type="protein sequence ID" value="MXO84532.1"/>
    <property type="molecule type" value="Genomic_DNA"/>
</dbReference>
<evidence type="ECO:0000256" key="2">
    <source>
        <dbReference type="SAM" id="SignalP"/>
    </source>
</evidence>
<proteinExistence type="predicted"/>
<feature type="compositionally biased region" description="Pro residues" evidence="1">
    <location>
        <begin position="123"/>
        <end position="132"/>
    </location>
</feature>
<dbReference type="RefSeq" id="WP_160681093.1">
    <property type="nucleotide sequence ID" value="NZ_WTYW01000001.1"/>
</dbReference>
<accession>A0A844ZB58</accession>
<evidence type="ECO:0000256" key="1">
    <source>
        <dbReference type="SAM" id="MobiDB-lite"/>
    </source>
</evidence>
<feature type="signal peptide" evidence="2">
    <location>
        <begin position="1"/>
        <end position="24"/>
    </location>
</feature>
<evidence type="ECO:0000313" key="3">
    <source>
        <dbReference type="EMBL" id="MXO84532.1"/>
    </source>
</evidence>
<name>A0A844ZB58_9SPHN</name>
<gene>
    <name evidence="3" type="ORF">GRI38_00600</name>
</gene>
<feature type="compositionally biased region" description="Low complexity" evidence="1">
    <location>
        <begin position="87"/>
        <end position="103"/>
    </location>
</feature>
<keyword evidence="2" id="KW-0732">Signal</keyword>
<keyword evidence="4" id="KW-1185">Reference proteome</keyword>
<feature type="chain" id="PRO_5032687478" evidence="2">
    <location>
        <begin position="25"/>
        <end position="132"/>
    </location>
</feature>
<dbReference type="Proteomes" id="UP000433104">
    <property type="component" value="Unassembled WGS sequence"/>
</dbReference>
<reference evidence="3 4" key="1">
    <citation type="submission" date="2019-12" db="EMBL/GenBank/DDBJ databases">
        <title>Genomic-based taxomic classification of the family Erythrobacteraceae.</title>
        <authorList>
            <person name="Xu L."/>
        </authorList>
    </citation>
    <scope>NUCLEOTIDE SEQUENCE [LARGE SCALE GENOMIC DNA]</scope>
    <source>
        <strain evidence="3 4">MCCC 1A09962</strain>
    </source>
</reference>
<feature type="region of interest" description="Disordered" evidence="1">
    <location>
        <begin position="24"/>
        <end position="132"/>
    </location>
</feature>